<feature type="compositionally biased region" description="Low complexity" evidence="1">
    <location>
        <begin position="32"/>
        <end position="46"/>
    </location>
</feature>
<feature type="compositionally biased region" description="Low complexity" evidence="1">
    <location>
        <begin position="146"/>
        <end position="181"/>
    </location>
</feature>
<dbReference type="PANTHER" id="PTHR37544:SF1">
    <property type="entry name" value="PHOSPHORIBOSYLAMINOIMIDAZOLE-SUCCINOCARBOXAMIDE SYNTHASE"/>
    <property type="match status" value="1"/>
</dbReference>
<feature type="transmembrane region" description="Helical" evidence="2">
    <location>
        <begin position="701"/>
        <end position="726"/>
    </location>
</feature>
<keyword evidence="2" id="KW-0472">Membrane</keyword>
<evidence type="ECO:0000313" key="4">
    <source>
        <dbReference type="Proteomes" id="UP001321749"/>
    </source>
</evidence>
<feature type="region of interest" description="Disordered" evidence="1">
    <location>
        <begin position="135"/>
        <end position="237"/>
    </location>
</feature>
<feature type="compositionally biased region" description="Pro residues" evidence="1">
    <location>
        <begin position="182"/>
        <end position="203"/>
    </location>
</feature>
<name>A0AAV9I5H3_9PEZI</name>
<reference evidence="3" key="2">
    <citation type="submission" date="2023-06" db="EMBL/GenBank/DDBJ databases">
        <authorList>
            <consortium name="Lawrence Berkeley National Laboratory"/>
            <person name="Mondo S.J."/>
            <person name="Hensen N."/>
            <person name="Bonometti L."/>
            <person name="Westerberg I."/>
            <person name="Brannstrom I.O."/>
            <person name="Guillou S."/>
            <person name="Cros-Aarteil S."/>
            <person name="Calhoun S."/>
            <person name="Haridas S."/>
            <person name="Kuo A."/>
            <person name="Pangilinan J."/>
            <person name="Riley R."/>
            <person name="Labutti K."/>
            <person name="Andreopoulos B."/>
            <person name="Lipzen A."/>
            <person name="Chen C."/>
            <person name="Yanf M."/>
            <person name="Daum C."/>
            <person name="Ng V."/>
            <person name="Clum A."/>
            <person name="Steindorff A."/>
            <person name="Ohm R."/>
            <person name="Martin F."/>
            <person name="Silar P."/>
            <person name="Natvig D."/>
            <person name="Lalanne C."/>
            <person name="Gautier V."/>
            <person name="Ament-Velasquez S.L."/>
            <person name="Kruys A."/>
            <person name="Hutchinson M.I."/>
            <person name="Powell A.J."/>
            <person name="Barry K."/>
            <person name="Miller A.N."/>
            <person name="Grigoriev I.V."/>
            <person name="Debuchy R."/>
            <person name="Gladieux P."/>
            <person name="Thoren M.H."/>
            <person name="Johannesson H."/>
        </authorList>
    </citation>
    <scope>NUCLEOTIDE SEQUENCE</scope>
    <source>
        <strain evidence="3">PSN324</strain>
    </source>
</reference>
<evidence type="ECO:0000256" key="1">
    <source>
        <dbReference type="SAM" id="MobiDB-lite"/>
    </source>
</evidence>
<feature type="transmembrane region" description="Helical" evidence="2">
    <location>
        <begin position="422"/>
        <end position="445"/>
    </location>
</feature>
<proteinExistence type="predicted"/>
<feature type="region of interest" description="Disordered" evidence="1">
    <location>
        <begin position="1"/>
        <end position="99"/>
    </location>
</feature>
<feature type="transmembrane region" description="Helical" evidence="2">
    <location>
        <begin position="385"/>
        <end position="410"/>
    </location>
</feature>
<comment type="caution">
    <text evidence="3">The sequence shown here is derived from an EMBL/GenBank/DDBJ whole genome shotgun (WGS) entry which is preliminary data.</text>
</comment>
<accession>A0AAV9I5H3</accession>
<organism evidence="3 4">
    <name type="scientific">Cladorrhinum samala</name>
    <dbReference type="NCBI Taxonomy" id="585594"/>
    <lineage>
        <taxon>Eukaryota</taxon>
        <taxon>Fungi</taxon>
        <taxon>Dikarya</taxon>
        <taxon>Ascomycota</taxon>
        <taxon>Pezizomycotina</taxon>
        <taxon>Sordariomycetes</taxon>
        <taxon>Sordariomycetidae</taxon>
        <taxon>Sordariales</taxon>
        <taxon>Podosporaceae</taxon>
        <taxon>Cladorrhinum</taxon>
    </lineage>
</organism>
<evidence type="ECO:0000256" key="2">
    <source>
        <dbReference type="SAM" id="Phobius"/>
    </source>
</evidence>
<reference evidence="3" key="1">
    <citation type="journal article" date="2023" name="Mol. Phylogenet. Evol.">
        <title>Genome-scale phylogeny and comparative genomics of the fungal order Sordariales.</title>
        <authorList>
            <person name="Hensen N."/>
            <person name="Bonometti L."/>
            <person name="Westerberg I."/>
            <person name="Brannstrom I.O."/>
            <person name="Guillou S."/>
            <person name="Cros-Aarteil S."/>
            <person name="Calhoun S."/>
            <person name="Haridas S."/>
            <person name="Kuo A."/>
            <person name="Mondo S."/>
            <person name="Pangilinan J."/>
            <person name="Riley R."/>
            <person name="LaButti K."/>
            <person name="Andreopoulos B."/>
            <person name="Lipzen A."/>
            <person name="Chen C."/>
            <person name="Yan M."/>
            <person name="Daum C."/>
            <person name="Ng V."/>
            <person name="Clum A."/>
            <person name="Steindorff A."/>
            <person name="Ohm R.A."/>
            <person name="Martin F."/>
            <person name="Silar P."/>
            <person name="Natvig D.O."/>
            <person name="Lalanne C."/>
            <person name="Gautier V."/>
            <person name="Ament-Velasquez S.L."/>
            <person name="Kruys A."/>
            <person name="Hutchinson M.I."/>
            <person name="Powell A.J."/>
            <person name="Barry K."/>
            <person name="Miller A.N."/>
            <person name="Grigoriev I.V."/>
            <person name="Debuchy R."/>
            <person name="Gladieux P."/>
            <person name="Hiltunen Thoren M."/>
            <person name="Johannesson H."/>
        </authorList>
    </citation>
    <scope>NUCLEOTIDE SEQUENCE</scope>
    <source>
        <strain evidence="3">PSN324</strain>
    </source>
</reference>
<feature type="transmembrane region" description="Helical" evidence="2">
    <location>
        <begin position="585"/>
        <end position="605"/>
    </location>
</feature>
<dbReference type="EMBL" id="MU864930">
    <property type="protein sequence ID" value="KAK4466663.1"/>
    <property type="molecule type" value="Genomic_DNA"/>
</dbReference>
<sequence>MSRQRYRYDHVEQQEDGSPEVTLRSPRGPAPSASASNSQYAQQAHQPSTSGDYEERIYDPPVTVEGPYNNQQTTGPSGPPSAQPPPPGQPAEWEGSFNARMLTDFREDLARLDGVVTPGIDNTPFIQYAIQALSRDRDTGYSANHSSSSESGAQGRQQQQKQQQQQPQQQPQHQQRQQYGAQPPPHPDYGPSQPPPMPVPPGGIPTVSHPTGGPSQAQTPRPFLGHLKPNPGASADSLAESLIKGTKPQEWRSVDRQELLSRPNSGVPPLTYRPWALRPLALISFMALCALMIGALIFCAVFSNKQHGLVEWATLYGGRYFIFRVLPQLVGAAVLLYAQFIVTTMFRTLPFVRLASERLADRDGAIFQELYTSFLWPKLVGPWNVWVPILVTWFMNLTIPLLSSLFTVILEDETWTWATCEGVAWALVGLYLASLISTIIIWHYWATLEKTGLIWDPRSLADIIAIVAETNTAADYKGTQQAQGIEGIKFALRRRGGDKLGYWTWKDGRQGFWHTIGGSMDDTALIPFPDLSSGHRMSRQGEKQGLSIDQPGGYYPTDQDMEVGNPVSLQMRYRYLPWCLRTSQLLYFSITAFVLLAALFVVSFLPSTRIIDGFRPGLMADPQPGAFSAADFLYSFVPSFLGMILFLSFQALDLHLRILQPWAALSDPQGARAGRSLLVDYAACAPLHVTFRAIKNKHWRAAAVSLASTLFIAIPILAGGVFMALTTSSLEVRMFPNMAIYGLLLAMLVVYFLALLSFFPARQAMRLPHGVTRLAEIIGFLTNDELRDELVFRRCHSRNEMLDKMGVGRGEPELQPRWVFGVGEPTSGNHGSMVTASGELGIRRLRRFTEKRKIRKSQIRVGKGGEFGSMSV</sequence>
<feature type="compositionally biased region" description="Basic and acidic residues" evidence="1">
    <location>
        <begin position="1"/>
        <end position="13"/>
    </location>
</feature>
<keyword evidence="2" id="KW-1133">Transmembrane helix</keyword>
<dbReference type="Pfam" id="PF11915">
    <property type="entry name" value="DUF3433"/>
    <property type="match status" value="1"/>
</dbReference>
<dbReference type="InterPro" id="IPR021840">
    <property type="entry name" value="DUF3433"/>
</dbReference>
<feature type="compositionally biased region" description="Pro residues" evidence="1">
    <location>
        <begin position="77"/>
        <end position="89"/>
    </location>
</feature>
<keyword evidence="2" id="KW-0812">Transmembrane</keyword>
<dbReference type="Proteomes" id="UP001321749">
    <property type="component" value="Unassembled WGS sequence"/>
</dbReference>
<feature type="transmembrane region" description="Helical" evidence="2">
    <location>
        <begin position="323"/>
        <end position="346"/>
    </location>
</feature>
<evidence type="ECO:0008006" key="5">
    <source>
        <dbReference type="Google" id="ProtNLM"/>
    </source>
</evidence>
<dbReference type="AlphaFoldDB" id="A0AAV9I5H3"/>
<gene>
    <name evidence="3" type="ORF">QBC42DRAFT_258623</name>
</gene>
<feature type="transmembrane region" description="Helical" evidence="2">
    <location>
        <begin position="625"/>
        <end position="649"/>
    </location>
</feature>
<evidence type="ECO:0000313" key="3">
    <source>
        <dbReference type="EMBL" id="KAK4466663.1"/>
    </source>
</evidence>
<keyword evidence="4" id="KW-1185">Reference proteome</keyword>
<dbReference type="PANTHER" id="PTHR37544">
    <property type="entry name" value="SPRAY-RELATED"/>
    <property type="match status" value="1"/>
</dbReference>
<feature type="transmembrane region" description="Helical" evidence="2">
    <location>
        <begin position="280"/>
        <end position="303"/>
    </location>
</feature>
<protein>
    <recommendedName>
        <fullName evidence="5">Phosphoribosylaminoimidazole-succinocarboxamide synthase</fullName>
    </recommendedName>
</protein>
<feature type="transmembrane region" description="Helical" evidence="2">
    <location>
        <begin position="738"/>
        <end position="759"/>
    </location>
</feature>